<dbReference type="InterPro" id="IPR003661">
    <property type="entry name" value="HisK_dim/P_dom"/>
</dbReference>
<keyword evidence="6" id="KW-0175">Coiled coil</keyword>
<dbReference type="PROSITE" id="PS50109">
    <property type="entry name" value="HIS_KIN"/>
    <property type="match status" value="1"/>
</dbReference>
<dbReference type="OrthoDB" id="6187449at2"/>
<dbReference type="EMBL" id="LNZB01000036">
    <property type="protein sequence ID" value="KTD79303.1"/>
    <property type="molecule type" value="Genomic_DNA"/>
</dbReference>
<dbReference type="PATRIC" id="fig|66969.6.peg.1509"/>
<dbReference type="Gene3D" id="3.40.50.2300">
    <property type="match status" value="1"/>
</dbReference>
<dbReference type="PANTHER" id="PTHR45339:SF1">
    <property type="entry name" value="HYBRID SIGNAL TRANSDUCTION HISTIDINE KINASE J"/>
    <property type="match status" value="1"/>
</dbReference>
<feature type="domain" description="PAC" evidence="9">
    <location>
        <begin position="115"/>
        <end position="166"/>
    </location>
</feature>
<reference evidence="10 11" key="1">
    <citation type="submission" date="2015-11" db="EMBL/GenBank/DDBJ databases">
        <title>Genomic analysis of 38 Legionella species identifies large and diverse effector repertoires.</title>
        <authorList>
            <person name="Burstein D."/>
            <person name="Amaro F."/>
            <person name="Zusman T."/>
            <person name="Lifshitz Z."/>
            <person name="Cohen O."/>
            <person name="Gilbert J.A."/>
            <person name="Pupko T."/>
            <person name="Shuman H.A."/>
            <person name="Segal G."/>
        </authorList>
    </citation>
    <scope>NUCLEOTIDE SEQUENCE [LARGE SCALE GENOMIC DNA]</scope>
    <source>
        <strain evidence="10 11">ATCC 51914</strain>
    </source>
</reference>
<dbReference type="RefSeq" id="WP_058480080.1">
    <property type="nucleotide sequence ID" value="NZ_CAAAIQ010000007.1"/>
</dbReference>
<dbReference type="SUPFAM" id="SSF52172">
    <property type="entry name" value="CheY-like"/>
    <property type="match status" value="1"/>
</dbReference>
<evidence type="ECO:0000313" key="10">
    <source>
        <dbReference type="EMBL" id="KTD79303.1"/>
    </source>
</evidence>
<organism evidence="10 11">
    <name type="scientific">Legionella waltersii</name>
    <dbReference type="NCBI Taxonomy" id="66969"/>
    <lineage>
        <taxon>Bacteria</taxon>
        <taxon>Pseudomonadati</taxon>
        <taxon>Pseudomonadota</taxon>
        <taxon>Gammaproteobacteria</taxon>
        <taxon>Legionellales</taxon>
        <taxon>Legionellaceae</taxon>
        <taxon>Legionella</taxon>
    </lineage>
</organism>
<dbReference type="NCBIfam" id="TIGR00229">
    <property type="entry name" value="sensory_box"/>
    <property type="match status" value="1"/>
</dbReference>
<keyword evidence="11" id="KW-1185">Reference proteome</keyword>
<keyword evidence="10" id="KW-0418">Kinase</keyword>
<dbReference type="PROSITE" id="PS50113">
    <property type="entry name" value="PAC"/>
    <property type="match status" value="1"/>
</dbReference>
<dbReference type="Pfam" id="PF08448">
    <property type="entry name" value="PAS_4"/>
    <property type="match status" value="1"/>
</dbReference>
<dbReference type="InterPro" id="IPR000014">
    <property type="entry name" value="PAS"/>
</dbReference>
<keyword evidence="10" id="KW-0808">Transferase</keyword>
<comment type="catalytic activity">
    <reaction evidence="1">
        <text>ATP + protein L-histidine = ADP + protein N-phospho-L-histidine.</text>
        <dbReference type="EC" id="2.7.13.3"/>
    </reaction>
</comment>
<dbReference type="SMART" id="SM00388">
    <property type="entry name" value="HisKA"/>
    <property type="match status" value="1"/>
</dbReference>
<dbReference type="PANTHER" id="PTHR45339">
    <property type="entry name" value="HYBRID SIGNAL TRANSDUCTION HISTIDINE KINASE J"/>
    <property type="match status" value="1"/>
</dbReference>
<proteinExistence type="predicted"/>
<feature type="domain" description="Response regulatory" evidence="8">
    <location>
        <begin position="428"/>
        <end position="547"/>
    </location>
</feature>
<dbReference type="InterPro" id="IPR035965">
    <property type="entry name" value="PAS-like_dom_sf"/>
</dbReference>
<dbReference type="InterPro" id="IPR011006">
    <property type="entry name" value="CheY-like_superfamily"/>
</dbReference>
<protein>
    <recommendedName>
        <fullName evidence="2">histidine kinase</fullName>
        <ecNumber evidence="2">2.7.13.3</ecNumber>
    </recommendedName>
</protein>
<evidence type="ECO:0000259" key="9">
    <source>
        <dbReference type="PROSITE" id="PS50113"/>
    </source>
</evidence>
<dbReference type="InterPro" id="IPR003594">
    <property type="entry name" value="HATPase_dom"/>
</dbReference>
<dbReference type="InterPro" id="IPR036097">
    <property type="entry name" value="HisK_dim/P_sf"/>
</dbReference>
<dbReference type="Pfam" id="PF00072">
    <property type="entry name" value="Response_reg"/>
    <property type="match status" value="1"/>
</dbReference>
<evidence type="ECO:0000259" key="8">
    <source>
        <dbReference type="PROSITE" id="PS50110"/>
    </source>
</evidence>
<feature type="domain" description="Histidine kinase" evidence="7">
    <location>
        <begin position="184"/>
        <end position="405"/>
    </location>
</feature>
<evidence type="ECO:0000256" key="6">
    <source>
        <dbReference type="SAM" id="Coils"/>
    </source>
</evidence>
<dbReference type="InterPro" id="IPR005467">
    <property type="entry name" value="His_kinase_dom"/>
</dbReference>
<dbReference type="InterPro" id="IPR004358">
    <property type="entry name" value="Sig_transdc_His_kin-like_C"/>
</dbReference>
<dbReference type="STRING" id="66969.Lwal_1375"/>
<dbReference type="SMART" id="SM00448">
    <property type="entry name" value="REC"/>
    <property type="match status" value="1"/>
</dbReference>
<dbReference type="CDD" id="cd00082">
    <property type="entry name" value="HisKA"/>
    <property type="match status" value="1"/>
</dbReference>
<dbReference type="CDD" id="cd17546">
    <property type="entry name" value="REC_hyHK_CKI1_RcsC-like"/>
    <property type="match status" value="1"/>
</dbReference>
<keyword evidence="4" id="KW-0902">Two-component regulatory system</keyword>
<dbReference type="EC" id="2.7.13.3" evidence="2"/>
<feature type="modified residue" description="4-aspartylphosphate" evidence="5">
    <location>
        <position position="477"/>
    </location>
</feature>
<evidence type="ECO:0000256" key="2">
    <source>
        <dbReference type="ARBA" id="ARBA00012438"/>
    </source>
</evidence>
<dbReference type="Proteomes" id="UP000054729">
    <property type="component" value="Unassembled WGS sequence"/>
</dbReference>
<dbReference type="AlphaFoldDB" id="A0A0W1ADA5"/>
<dbReference type="SUPFAM" id="SSF55874">
    <property type="entry name" value="ATPase domain of HSP90 chaperone/DNA topoisomerase II/histidine kinase"/>
    <property type="match status" value="1"/>
</dbReference>
<evidence type="ECO:0000256" key="1">
    <source>
        <dbReference type="ARBA" id="ARBA00000085"/>
    </source>
</evidence>
<dbReference type="InterPro" id="IPR036890">
    <property type="entry name" value="HATPase_C_sf"/>
</dbReference>
<evidence type="ECO:0000256" key="3">
    <source>
        <dbReference type="ARBA" id="ARBA00022553"/>
    </source>
</evidence>
<dbReference type="SMART" id="SM00387">
    <property type="entry name" value="HATPase_c"/>
    <property type="match status" value="1"/>
</dbReference>
<dbReference type="InterPro" id="IPR013656">
    <property type="entry name" value="PAS_4"/>
</dbReference>
<accession>A0A0W1ADA5</accession>
<comment type="caution">
    <text evidence="10">The sequence shown here is derived from an EMBL/GenBank/DDBJ whole genome shotgun (WGS) entry which is preliminary data.</text>
</comment>
<dbReference type="SUPFAM" id="SSF55785">
    <property type="entry name" value="PYP-like sensor domain (PAS domain)"/>
    <property type="match status" value="1"/>
</dbReference>
<feature type="coiled-coil region" evidence="6">
    <location>
        <begin position="157"/>
        <end position="184"/>
    </location>
</feature>
<dbReference type="Gene3D" id="1.10.287.130">
    <property type="match status" value="1"/>
</dbReference>
<name>A0A0W1ADA5_9GAMM</name>
<dbReference type="Gene3D" id="3.30.450.20">
    <property type="entry name" value="PAS domain"/>
    <property type="match status" value="1"/>
</dbReference>
<keyword evidence="3 5" id="KW-0597">Phosphoprotein</keyword>
<dbReference type="PROSITE" id="PS50110">
    <property type="entry name" value="RESPONSE_REGULATORY"/>
    <property type="match status" value="1"/>
</dbReference>
<gene>
    <name evidence="10" type="ORF">Lwal_1375</name>
</gene>
<dbReference type="SUPFAM" id="SSF47384">
    <property type="entry name" value="Homodimeric domain of signal transducing histidine kinase"/>
    <property type="match status" value="1"/>
</dbReference>
<dbReference type="InterPro" id="IPR001789">
    <property type="entry name" value="Sig_transdc_resp-reg_receiver"/>
</dbReference>
<evidence type="ECO:0000256" key="4">
    <source>
        <dbReference type="ARBA" id="ARBA00023012"/>
    </source>
</evidence>
<feature type="coiled-coil region" evidence="6">
    <location>
        <begin position="6"/>
        <end position="40"/>
    </location>
</feature>
<dbReference type="Gene3D" id="3.30.565.10">
    <property type="entry name" value="Histidine kinase-like ATPase, C-terminal domain"/>
    <property type="match status" value="1"/>
</dbReference>
<evidence type="ECO:0000313" key="11">
    <source>
        <dbReference type="Proteomes" id="UP000054729"/>
    </source>
</evidence>
<sequence length="551" mass="62542">MPFNKLNELNKIIDEKDEEIKRLSQALEEEKIKLQQEIQSIHDYYDNIIALMPGHVYWLDKNNVFLGCNDLQAKDACLGSRKEIVGKTNFDMPWKDQAEELNRINKLVMETGTPNSVEEYAVMANGMSIYLSQKVPLYNKQNEIIGVLGLSMDITERKKMEVALRKAKENAEIANQAKTEFIANISHDFHTPLSGIVGMSKLLEEKALTPENKQYARWINESGEQLLELLKSVLEIVSADNIRENDTQFELFDLRKNIQDIANLMQPSLQIRNNQFEIQIDESMPEFVITDGVKLRKALLNLLDNAIQYTERGIITLKIDVLGIENNYVQLKFNIIDTGTGVPIELQPKIFDHYARPSTEKGKHGGYGVGLHIAQKYVGLLGGEIDLISEVGKGSTFFFTLNMKIKTEDDYAVDLSKWEKGALSKQPLILLVEDNIIELRLIESVIEKAGYPYYSAIDGEHALELIESNDFDLIITDTNLQGIINKNLALCIRDWEKLKGKSPIPIIGLTLNDPSEVENDYMLWGINRVLHKPVDLKTIQSAVNELLKHGD</sequence>
<dbReference type="GO" id="GO:0000155">
    <property type="term" value="F:phosphorelay sensor kinase activity"/>
    <property type="evidence" value="ECO:0007669"/>
    <property type="project" value="InterPro"/>
</dbReference>
<dbReference type="Pfam" id="PF02518">
    <property type="entry name" value="HATPase_c"/>
    <property type="match status" value="1"/>
</dbReference>
<dbReference type="PRINTS" id="PR00344">
    <property type="entry name" value="BCTRLSENSOR"/>
</dbReference>
<evidence type="ECO:0000259" key="7">
    <source>
        <dbReference type="PROSITE" id="PS50109"/>
    </source>
</evidence>
<evidence type="ECO:0000256" key="5">
    <source>
        <dbReference type="PROSITE-ProRule" id="PRU00169"/>
    </source>
</evidence>
<dbReference type="Pfam" id="PF00512">
    <property type="entry name" value="HisKA"/>
    <property type="match status" value="1"/>
</dbReference>
<dbReference type="InterPro" id="IPR000700">
    <property type="entry name" value="PAS-assoc_C"/>
</dbReference>